<evidence type="ECO:0000256" key="1">
    <source>
        <dbReference type="SAM" id="MobiDB-lite"/>
    </source>
</evidence>
<dbReference type="Proteomes" id="UP000294530">
    <property type="component" value="Unassembled WGS sequence"/>
</dbReference>
<dbReference type="RefSeq" id="XP_067817058.1">
    <property type="nucleotide sequence ID" value="XM_067963440.1"/>
</dbReference>
<proteinExistence type="predicted"/>
<feature type="compositionally biased region" description="Polar residues" evidence="1">
    <location>
        <begin position="153"/>
        <end position="162"/>
    </location>
</feature>
<sequence length="178" mass="18393">MTERRPSGITAASADVSDSLLRAAGGSSRVVRRRSLRLTGGAAANPVVVEEIDDVVVKTESQPATMALTAQRQDATAQQLVAAAADATASMSQLGRPAQKDCTAEDRVSPVTAMHANQSTRATPAAETTSSTLTMAEQLACAKPIAEATTATATVSMTQSRAVSPRVSLRQLSLNKAN</sequence>
<dbReference type="EMBL" id="SHOA02000014">
    <property type="protein sequence ID" value="TDH67559.1"/>
    <property type="molecule type" value="Genomic_DNA"/>
</dbReference>
<evidence type="ECO:0000313" key="2">
    <source>
        <dbReference type="EMBL" id="TDH67559.1"/>
    </source>
</evidence>
<feature type="region of interest" description="Disordered" evidence="1">
    <location>
        <begin position="153"/>
        <end position="178"/>
    </location>
</feature>
<dbReference type="GeneID" id="94349111"/>
<gene>
    <name evidence="2" type="ORF">CCR75_005359</name>
</gene>
<protein>
    <submittedName>
        <fullName evidence="2">Uncharacterized protein</fullName>
    </submittedName>
</protein>
<accession>A0A976IDD5</accession>
<evidence type="ECO:0000313" key="3">
    <source>
        <dbReference type="Proteomes" id="UP000294530"/>
    </source>
</evidence>
<organism evidence="2 3">
    <name type="scientific">Bremia lactucae</name>
    <name type="common">Lettuce downy mildew</name>
    <dbReference type="NCBI Taxonomy" id="4779"/>
    <lineage>
        <taxon>Eukaryota</taxon>
        <taxon>Sar</taxon>
        <taxon>Stramenopiles</taxon>
        <taxon>Oomycota</taxon>
        <taxon>Peronosporomycetes</taxon>
        <taxon>Peronosporales</taxon>
        <taxon>Peronosporaceae</taxon>
        <taxon>Bremia</taxon>
    </lineage>
</organism>
<keyword evidence="3" id="KW-1185">Reference proteome</keyword>
<name>A0A976IDD5_BRELC</name>
<dbReference type="AlphaFoldDB" id="A0A976IDD5"/>
<reference evidence="2 3" key="1">
    <citation type="journal article" date="2021" name="Genome Biol.">
        <title>AFLAP: assembly-free linkage analysis pipeline using k-mers from genome sequencing data.</title>
        <authorList>
            <person name="Fletcher K."/>
            <person name="Zhang L."/>
            <person name="Gil J."/>
            <person name="Han R."/>
            <person name="Cavanaugh K."/>
            <person name="Michelmore R."/>
        </authorList>
    </citation>
    <scope>NUCLEOTIDE SEQUENCE [LARGE SCALE GENOMIC DNA]</scope>
    <source>
        <strain evidence="2 3">SF5</strain>
    </source>
</reference>
<comment type="caution">
    <text evidence="2">The sequence shown here is derived from an EMBL/GenBank/DDBJ whole genome shotgun (WGS) entry which is preliminary data.</text>
</comment>
<dbReference type="KEGG" id="blac:94349111"/>